<protein>
    <submittedName>
        <fullName evidence="2">Uncharacterized protein</fullName>
    </submittedName>
</protein>
<evidence type="ECO:0000313" key="3">
    <source>
        <dbReference type="Proteomes" id="UP001156882"/>
    </source>
</evidence>
<reference evidence="3" key="1">
    <citation type="journal article" date="2019" name="Int. J. Syst. Evol. Microbiol.">
        <title>The Global Catalogue of Microorganisms (GCM) 10K type strain sequencing project: providing services to taxonomists for standard genome sequencing and annotation.</title>
        <authorList>
            <consortium name="The Broad Institute Genomics Platform"/>
            <consortium name="The Broad Institute Genome Sequencing Center for Infectious Disease"/>
            <person name="Wu L."/>
            <person name="Ma J."/>
        </authorList>
    </citation>
    <scope>NUCLEOTIDE SEQUENCE [LARGE SCALE GENOMIC DNA]</scope>
    <source>
        <strain evidence="3">NBRC 101365</strain>
    </source>
</reference>
<evidence type="ECO:0000256" key="1">
    <source>
        <dbReference type="SAM" id="MobiDB-lite"/>
    </source>
</evidence>
<feature type="region of interest" description="Disordered" evidence="1">
    <location>
        <begin position="33"/>
        <end position="85"/>
    </location>
</feature>
<keyword evidence="3" id="KW-1185">Reference proteome</keyword>
<organism evidence="2 3">
    <name type="scientific">Labrys miyagiensis</name>
    <dbReference type="NCBI Taxonomy" id="346912"/>
    <lineage>
        <taxon>Bacteria</taxon>
        <taxon>Pseudomonadati</taxon>
        <taxon>Pseudomonadota</taxon>
        <taxon>Alphaproteobacteria</taxon>
        <taxon>Hyphomicrobiales</taxon>
        <taxon>Xanthobacteraceae</taxon>
        <taxon>Labrys</taxon>
    </lineage>
</organism>
<sequence length="104" mass="11695">MTYRSGFWLAQHASDEKCEARAFICSAAHHSDRASNNVLGDRKSLRDKDRYHIDGTSHTAPDIGRHHIPEPPAQRGRMRPNPGAPQEIRRTLAMLPSVKTQSLL</sequence>
<feature type="compositionally biased region" description="Basic and acidic residues" evidence="1">
    <location>
        <begin position="40"/>
        <end position="55"/>
    </location>
</feature>
<evidence type="ECO:0000313" key="2">
    <source>
        <dbReference type="EMBL" id="GLS21470.1"/>
    </source>
</evidence>
<comment type="caution">
    <text evidence="2">The sequence shown here is derived from an EMBL/GenBank/DDBJ whole genome shotgun (WGS) entry which is preliminary data.</text>
</comment>
<proteinExistence type="predicted"/>
<name>A0ABQ6CMX7_9HYPH</name>
<gene>
    <name evidence="2" type="ORF">GCM10007874_44870</name>
</gene>
<accession>A0ABQ6CMX7</accession>
<dbReference type="Proteomes" id="UP001156882">
    <property type="component" value="Unassembled WGS sequence"/>
</dbReference>
<dbReference type="EMBL" id="BSPC01000050">
    <property type="protein sequence ID" value="GLS21470.1"/>
    <property type="molecule type" value="Genomic_DNA"/>
</dbReference>